<evidence type="ECO:0000313" key="2">
    <source>
        <dbReference type="Proteomes" id="UP000001056"/>
    </source>
</evidence>
<gene>
    <name evidence="1" type="ORF">CHGG_08580</name>
</gene>
<proteinExistence type="predicted"/>
<sequence>MAQLQEEGGQDDSPNFISKKVRPAALAAWGSFDYPRSEGGTMNIDDNSL</sequence>
<dbReference type="RefSeq" id="XP_001226507.1">
    <property type="nucleotide sequence ID" value="XM_001226506.1"/>
</dbReference>
<accession>Q2GTX4</accession>
<reference evidence="2" key="1">
    <citation type="journal article" date="2015" name="Genome Announc.">
        <title>Draft genome sequence of the cellulolytic fungus Chaetomium globosum.</title>
        <authorList>
            <person name="Cuomo C.A."/>
            <person name="Untereiner W.A."/>
            <person name="Ma L.-J."/>
            <person name="Grabherr M."/>
            <person name="Birren B.W."/>
        </authorList>
    </citation>
    <scope>NUCLEOTIDE SEQUENCE [LARGE SCALE GENOMIC DNA]</scope>
    <source>
        <strain evidence="2">ATCC 6205 / CBS 148.51 / DSM 1962 / NBRC 6347 / NRRL 1970</strain>
    </source>
</reference>
<dbReference type="InParanoid" id="Q2GTX4"/>
<dbReference type="GeneID" id="4394937"/>
<keyword evidence="2" id="KW-1185">Reference proteome</keyword>
<dbReference type="AlphaFoldDB" id="Q2GTX4"/>
<dbReference type="VEuPathDB" id="FungiDB:CHGG_08580"/>
<dbReference type="Proteomes" id="UP000001056">
    <property type="component" value="Unassembled WGS sequence"/>
</dbReference>
<name>Q2GTX4_CHAGB</name>
<dbReference type="HOGENOM" id="CLU_3142971_0_0_1"/>
<evidence type="ECO:0000313" key="1">
    <source>
        <dbReference type="EMBL" id="EAQ84566.1"/>
    </source>
</evidence>
<dbReference type="EMBL" id="CH408034">
    <property type="protein sequence ID" value="EAQ84566.1"/>
    <property type="molecule type" value="Genomic_DNA"/>
</dbReference>
<protein>
    <submittedName>
        <fullName evidence="1">Uncharacterized protein</fullName>
    </submittedName>
</protein>
<organism evidence="1 2">
    <name type="scientific">Chaetomium globosum (strain ATCC 6205 / CBS 148.51 / DSM 1962 / NBRC 6347 / NRRL 1970)</name>
    <name type="common">Soil fungus</name>
    <dbReference type="NCBI Taxonomy" id="306901"/>
    <lineage>
        <taxon>Eukaryota</taxon>
        <taxon>Fungi</taxon>
        <taxon>Dikarya</taxon>
        <taxon>Ascomycota</taxon>
        <taxon>Pezizomycotina</taxon>
        <taxon>Sordariomycetes</taxon>
        <taxon>Sordariomycetidae</taxon>
        <taxon>Sordariales</taxon>
        <taxon>Chaetomiaceae</taxon>
        <taxon>Chaetomium</taxon>
    </lineage>
</organism>